<evidence type="ECO:0000259" key="1">
    <source>
        <dbReference type="Pfam" id="PF12122"/>
    </source>
</evidence>
<dbReference type="Proteomes" id="UP000219020">
    <property type="component" value="Unassembled WGS sequence"/>
</dbReference>
<evidence type="ECO:0000313" key="2">
    <source>
        <dbReference type="EMBL" id="PCS23258.1"/>
    </source>
</evidence>
<reference evidence="3" key="1">
    <citation type="submission" date="2017-04" db="EMBL/GenBank/DDBJ databases">
        <title>Genome evolution of the luminous symbionts of deep sea anglerfish.</title>
        <authorList>
            <person name="Hendry T.A."/>
        </authorList>
    </citation>
    <scope>NUCLEOTIDE SEQUENCE [LARGE SCALE GENOMIC DNA]</scope>
</reference>
<dbReference type="Pfam" id="PF12122">
    <property type="entry name" value="Rhomboid_N"/>
    <property type="match status" value="1"/>
</dbReference>
<feature type="domain" description="Peptidase S54 GlpG peptidase N-terminal" evidence="1">
    <location>
        <begin position="2"/>
        <end position="33"/>
    </location>
</feature>
<proteinExistence type="predicted"/>
<comment type="caution">
    <text evidence="2">The sequence shown here is derived from an EMBL/GenBank/DDBJ whole genome shotgun (WGS) entry which is preliminary data.</text>
</comment>
<dbReference type="InterPro" id="IPR022732">
    <property type="entry name" value="Peptidase_S54_GlpG_N"/>
</dbReference>
<dbReference type="GO" id="GO:0004252">
    <property type="term" value="F:serine-type endopeptidase activity"/>
    <property type="evidence" value="ECO:0007669"/>
    <property type="project" value="InterPro"/>
</dbReference>
<gene>
    <name evidence="2" type="ORF">BTN49_1254</name>
</gene>
<protein>
    <recommendedName>
        <fullName evidence="1">Peptidase S54 GlpG peptidase N-terminal domain-containing protein</fullName>
    </recommendedName>
</protein>
<organism evidence="2 3">
    <name type="scientific">Candidatus Enterovibrio escicola</name>
    <dbReference type="NCBI Taxonomy" id="1927127"/>
    <lineage>
        <taxon>Bacteria</taxon>
        <taxon>Pseudomonadati</taxon>
        <taxon>Pseudomonadota</taxon>
        <taxon>Gammaproteobacteria</taxon>
        <taxon>Vibrionales</taxon>
        <taxon>Vibrionaceae</taxon>
        <taxon>Enterovibrio</taxon>
    </lineage>
</organism>
<name>A0A2A5T539_9GAMM</name>
<dbReference type="GO" id="GO:0016020">
    <property type="term" value="C:membrane"/>
    <property type="evidence" value="ECO:0007669"/>
    <property type="project" value="InterPro"/>
</dbReference>
<accession>A0A2A5T539</accession>
<evidence type="ECO:0000313" key="3">
    <source>
        <dbReference type="Proteomes" id="UP000219020"/>
    </source>
</evidence>
<dbReference type="EMBL" id="NBYY01000011">
    <property type="protein sequence ID" value="PCS23258.1"/>
    <property type="molecule type" value="Genomic_DNA"/>
</dbReference>
<dbReference type="AlphaFoldDB" id="A0A2A5T539"/>
<sequence>MELQRFLKNPTAKKYLSASWDRVENHTANFYYPRIGFIDALRQNTGSVTLIVVVGIWGLT</sequence>
<keyword evidence="3" id="KW-1185">Reference proteome</keyword>